<sequence>MKFDSGWNERLVMLALHETQGIGWRSIDKVHKHASLMDCVHYSDKEWAELGLRGDQVKAVKQGLQLERIQSINERYERLGVQIITALDDHYPPLLRQMFDPPWVIYVLGDERLLHAPSIAMVGTRVPTAYGRQTALKLAEQLSGAGLTVVSGLARGIDRFAHEGALRGIGSTVAVLGTPIDVVYPPDNRTLYRSIAESGLLLSEYPIGMRSHPGLFPQRNRIIAGLSLGTIVVEAALRSGSLITADQALDMSREVYAVPGPISSPKSEGANKLIKQGSAKMVTELKDVLEDFIYRSDLRNALMMAEKPAGKTAADLTDEERRILQLLQDKPGSADELHEQTGIPFGHLHAVLINLTIKHKIEQHPGFIYSVL</sequence>
<evidence type="ECO:0000259" key="3">
    <source>
        <dbReference type="Pfam" id="PF17782"/>
    </source>
</evidence>
<dbReference type="EMBL" id="BMGR01000010">
    <property type="protein sequence ID" value="GGG12476.1"/>
    <property type="molecule type" value="Genomic_DNA"/>
</dbReference>
<comment type="caution">
    <text evidence="4">The sequence shown here is derived from an EMBL/GenBank/DDBJ whole genome shotgun (WGS) entry which is preliminary data.</text>
</comment>
<protein>
    <submittedName>
        <fullName evidence="4">DNA polymerase</fullName>
    </submittedName>
</protein>
<keyword evidence="5" id="KW-1185">Reference proteome</keyword>
<dbReference type="PANTHER" id="PTHR43022:SF1">
    <property type="entry name" value="PROTEIN SMF"/>
    <property type="match status" value="1"/>
</dbReference>
<dbReference type="GO" id="GO:0009294">
    <property type="term" value="P:DNA-mediated transformation"/>
    <property type="evidence" value="ECO:0007669"/>
    <property type="project" value="InterPro"/>
</dbReference>
<dbReference type="InterPro" id="IPR003488">
    <property type="entry name" value="DprA"/>
</dbReference>
<name>A0A917D6X0_9BACL</name>
<dbReference type="PANTHER" id="PTHR43022">
    <property type="entry name" value="PROTEIN SMF"/>
    <property type="match status" value="1"/>
</dbReference>
<proteinExistence type="inferred from homology"/>
<dbReference type="InterPro" id="IPR057666">
    <property type="entry name" value="DrpA_SLOG"/>
</dbReference>
<dbReference type="Gene3D" id="3.40.50.450">
    <property type="match status" value="1"/>
</dbReference>
<dbReference type="Proteomes" id="UP000644756">
    <property type="component" value="Unassembled WGS sequence"/>
</dbReference>
<dbReference type="SUPFAM" id="SSF102405">
    <property type="entry name" value="MCP/YpsA-like"/>
    <property type="match status" value="1"/>
</dbReference>
<dbReference type="Gene3D" id="1.10.10.10">
    <property type="entry name" value="Winged helix-like DNA-binding domain superfamily/Winged helix DNA-binding domain"/>
    <property type="match status" value="1"/>
</dbReference>
<accession>A0A917D6X0</accession>
<dbReference type="RefSeq" id="WP_188532052.1">
    <property type="nucleotide sequence ID" value="NZ_BMGR01000010.1"/>
</dbReference>
<reference evidence="4" key="2">
    <citation type="submission" date="2020-09" db="EMBL/GenBank/DDBJ databases">
        <authorList>
            <person name="Sun Q."/>
            <person name="Zhou Y."/>
        </authorList>
    </citation>
    <scope>NUCLEOTIDE SEQUENCE</scope>
    <source>
        <strain evidence="4">CGMCC 1.12987</strain>
    </source>
</reference>
<evidence type="ECO:0000259" key="2">
    <source>
        <dbReference type="Pfam" id="PF02481"/>
    </source>
</evidence>
<gene>
    <name evidence="4" type="primary">dprA</name>
    <name evidence="4" type="ORF">GCM10010916_31720</name>
</gene>
<evidence type="ECO:0000313" key="4">
    <source>
        <dbReference type="EMBL" id="GGG12476.1"/>
    </source>
</evidence>
<dbReference type="AlphaFoldDB" id="A0A917D6X0"/>
<dbReference type="Pfam" id="PF17782">
    <property type="entry name" value="WHD_DprA"/>
    <property type="match status" value="1"/>
</dbReference>
<evidence type="ECO:0000256" key="1">
    <source>
        <dbReference type="ARBA" id="ARBA00006525"/>
    </source>
</evidence>
<dbReference type="InterPro" id="IPR041614">
    <property type="entry name" value="DprA_WH"/>
</dbReference>
<reference evidence="4" key="1">
    <citation type="journal article" date="2014" name="Int. J. Syst. Evol. Microbiol.">
        <title>Complete genome sequence of Corynebacterium casei LMG S-19264T (=DSM 44701T), isolated from a smear-ripened cheese.</title>
        <authorList>
            <consortium name="US DOE Joint Genome Institute (JGI-PGF)"/>
            <person name="Walter F."/>
            <person name="Albersmeier A."/>
            <person name="Kalinowski J."/>
            <person name="Ruckert C."/>
        </authorList>
    </citation>
    <scope>NUCLEOTIDE SEQUENCE</scope>
    <source>
        <strain evidence="4">CGMCC 1.12987</strain>
    </source>
</reference>
<feature type="domain" description="DprA winged helix" evidence="3">
    <location>
        <begin position="308"/>
        <end position="366"/>
    </location>
</feature>
<comment type="similarity">
    <text evidence="1">Belongs to the DprA/Smf family.</text>
</comment>
<dbReference type="NCBIfam" id="TIGR00732">
    <property type="entry name" value="dprA"/>
    <property type="match status" value="1"/>
</dbReference>
<dbReference type="InterPro" id="IPR036388">
    <property type="entry name" value="WH-like_DNA-bd_sf"/>
</dbReference>
<organism evidence="4 5">
    <name type="scientific">Paenibacillus abyssi</name>
    <dbReference type="NCBI Taxonomy" id="1340531"/>
    <lineage>
        <taxon>Bacteria</taxon>
        <taxon>Bacillati</taxon>
        <taxon>Bacillota</taxon>
        <taxon>Bacilli</taxon>
        <taxon>Bacillales</taxon>
        <taxon>Paenibacillaceae</taxon>
        <taxon>Paenibacillus</taxon>
    </lineage>
</organism>
<dbReference type="Pfam" id="PF02481">
    <property type="entry name" value="DNA_processg_A"/>
    <property type="match status" value="1"/>
</dbReference>
<evidence type="ECO:0000313" key="5">
    <source>
        <dbReference type="Proteomes" id="UP000644756"/>
    </source>
</evidence>
<feature type="domain" description="Smf/DprA SLOG" evidence="2">
    <location>
        <begin position="82"/>
        <end position="292"/>
    </location>
</feature>